<sequence length="392" mass="44115">MLAFICIIFQSKTVLADDSSNDGENVPYRIGKLLETPKNLPQRLFYDSGIDIPYPKDGVRGIYASAYNFNGESRDDLIQFLDDTKLNSIVIDVKDDTGFITMPLKGVTHEQGKNNFENIIPDTNDMLKTLEDHEIYPIARIVVFKDSILAGERPDLSFTQADGSLWSSGAGDKFVNPFKKEVWDYNVQVAEAAAKAGFKEIQFDYVRFPEGFETFSHNLNYDAENYSNESEDLNQRVDAVTDFVAYAHEKLKPYGVKVSVDIFGYAATIDEASGIGQNFSSISSNVDIISSMIYPSHWGTSYFGIDKPDLHPYELVSAYMEVENALLGQHDEKPVSRPWLQDFTASYLGYGNYLEYGADEVNDQLDALRDAGVNEYLLWNATNDYTRTGVNF</sequence>
<dbReference type="Pfam" id="PF13200">
    <property type="entry name" value="DUF4015"/>
    <property type="match status" value="1"/>
</dbReference>
<dbReference type="STRING" id="1121105.GCA_000421665_00586"/>
<gene>
    <name evidence="2" type="ORF">DIW15_04930</name>
</gene>
<evidence type="ECO:0000313" key="3">
    <source>
        <dbReference type="Proteomes" id="UP000262195"/>
    </source>
</evidence>
<dbReference type="AlphaFoldDB" id="A0A3D4S6C5"/>
<name>A0A3D4S6C5_9ENTE</name>
<reference evidence="2 3" key="1">
    <citation type="journal article" date="2018" name="Nat. Biotechnol.">
        <title>A standardized bacterial taxonomy based on genome phylogeny substantially revises the tree of life.</title>
        <authorList>
            <person name="Parks D.H."/>
            <person name="Chuvochina M."/>
            <person name="Waite D.W."/>
            <person name="Rinke C."/>
            <person name="Skarshewski A."/>
            <person name="Chaumeil P.A."/>
            <person name="Hugenholtz P."/>
        </authorList>
    </citation>
    <scope>NUCLEOTIDE SEQUENCE [LARGE SCALE GENOMIC DNA]</scope>
    <source>
        <strain evidence="2">UBA11306</strain>
    </source>
</reference>
<evidence type="ECO:0000313" key="2">
    <source>
        <dbReference type="EMBL" id="HCS94032.1"/>
    </source>
</evidence>
<accession>A0A3D4S6C5</accession>
<protein>
    <submittedName>
        <fullName evidence="2">GTP-binding protein</fullName>
    </submittedName>
</protein>
<proteinExistence type="predicted"/>
<dbReference type="InterPro" id="IPR017853">
    <property type="entry name" value="GH"/>
</dbReference>
<dbReference type="Gene3D" id="3.20.20.80">
    <property type="entry name" value="Glycosidases"/>
    <property type="match status" value="1"/>
</dbReference>
<dbReference type="SUPFAM" id="SSF51445">
    <property type="entry name" value="(Trans)glycosidases"/>
    <property type="match status" value="1"/>
</dbReference>
<dbReference type="InterPro" id="IPR025275">
    <property type="entry name" value="DUF4015"/>
</dbReference>
<feature type="domain" description="DUF4015" evidence="1">
    <location>
        <begin position="61"/>
        <end position="385"/>
    </location>
</feature>
<evidence type="ECO:0000259" key="1">
    <source>
        <dbReference type="Pfam" id="PF13200"/>
    </source>
</evidence>
<comment type="caution">
    <text evidence="2">The sequence shown here is derived from an EMBL/GenBank/DDBJ whole genome shotgun (WGS) entry which is preliminary data.</text>
</comment>
<dbReference type="Proteomes" id="UP000262195">
    <property type="component" value="Unassembled WGS sequence"/>
</dbReference>
<organism evidence="2 3">
    <name type="scientific">Bavariicoccus seileri</name>
    <dbReference type="NCBI Taxonomy" id="549685"/>
    <lineage>
        <taxon>Bacteria</taxon>
        <taxon>Bacillati</taxon>
        <taxon>Bacillota</taxon>
        <taxon>Bacilli</taxon>
        <taxon>Lactobacillales</taxon>
        <taxon>Enterococcaceae</taxon>
        <taxon>Bavariicoccus</taxon>
    </lineage>
</organism>
<dbReference type="EMBL" id="DQHO01000031">
    <property type="protein sequence ID" value="HCS94032.1"/>
    <property type="molecule type" value="Genomic_DNA"/>
</dbReference>